<organism evidence="2 3">
    <name type="scientific">Dendrobium thyrsiflorum</name>
    <name type="common">Pinecone-like raceme dendrobium</name>
    <name type="synonym">Orchid</name>
    <dbReference type="NCBI Taxonomy" id="117978"/>
    <lineage>
        <taxon>Eukaryota</taxon>
        <taxon>Viridiplantae</taxon>
        <taxon>Streptophyta</taxon>
        <taxon>Embryophyta</taxon>
        <taxon>Tracheophyta</taxon>
        <taxon>Spermatophyta</taxon>
        <taxon>Magnoliopsida</taxon>
        <taxon>Liliopsida</taxon>
        <taxon>Asparagales</taxon>
        <taxon>Orchidaceae</taxon>
        <taxon>Epidendroideae</taxon>
        <taxon>Malaxideae</taxon>
        <taxon>Dendrobiinae</taxon>
        <taxon>Dendrobium</taxon>
    </lineage>
</organism>
<accession>A0ABD0UT36</accession>
<evidence type="ECO:0000313" key="3">
    <source>
        <dbReference type="Proteomes" id="UP001552299"/>
    </source>
</evidence>
<name>A0ABD0UT36_DENTH</name>
<evidence type="ECO:0000256" key="1">
    <source>
        <dbReference type="SAM" id="MobiDB-lite"/>
    </source>
</evidence>
<sequence>MPRELKKKRGRANVKNSAVKTNASLAPEPTTKKCKAPAVTKPDVVSGNCDDLCKMPDTDRHRPLGIFEFPWQKEEGSLAPELEGCSFTDVFFSSLVDGCSAAIGFPGDRLSLPMASPVNLPQASDEDPEDTDCIWSSILQQPLSFVYSTKDCGS</sequence>
<protein>
    <submittedName>
        <fullName evidence="2">Uncharacterized protein</fullName>
    </submittedName>
</protein>
<evidence type="ECO:0000313" key="2">
    <source>
        <dbReference type="EMBL" id="KAL0915992.1"/>
    </source>
</evidence>
<dbReference type="EMBL" id="JANQDX010000011">
    <property type="protein sequence ID" value="KAL0915992.1"/>
    <property type="molecule type" value="Genomic_DNA"/>
</dbReference>
<keyword evidence="3" id="KW-1185">Reference proteome</keyword>
<gene>
    <name evidence="2" type="ORF">M5K25_013467</name>
</gene>
<dbReference type="AlphaFoldDB" id="A0ABD0UT36"/>
<feature type="compositionally biased region" description="Polar residues" evidence="1">
    <location>
        <begin position="14"/>
        <end position="24"/>
    </location>
</feature>
<feature type="compositionally biased region" description="Basic residues" evidence="1">
    <location>
        <begin position="1"/>
        <end position="12"/>
    </location>
</feature>
<dbReference type="Proteomes" id="UP001552299">
    <property type="component" value="Unassembled WGS sequence"/>
</dbReference>
<comment type="caution">
    <text evidence="2">The sequence shown here is derived from an EMBL/GenBank/DDBJ whole genome shotgun (WGS) entry which is preliminary data.</text>
</comment>
<reference evidence="2 3" key="1">
    <citation type="journal article" date="2024" name="Plant Biotechnol. J.">
        <title>Dendrobium thyrsiflorum genome and its molecular insights into genes involved in important horticultural traits.</title>
        <authorList>
            <person name="Chen B."/>
            <person name="Wang J.Y."/>
            <person name="Zheng P.J."/>
            <person name="Li K.L."/>
            <person name="Liang Y.M."/>
            <person name="Chen X.F."/>
            <person name="Zhang C."/>
            <person name="Zhao X."/>
            <person name="He X."/>
            <person name="Zhang G.Q."/>
            <person name="Liu Z.J."/>
            <person name="Xu Q."/>
        </authorList>
    </citation>
    <scope>NUCLEOTIDE SEQUENCE [LARGE SCALE GENOMIC DNA]</scope>
    <source>
        <strain evidence="2">GZMU011</strain>
    </source>
</reference>
<proteinExistence type="predicted"/>
<feature type="region of interest" description="Disordered" evidence="1">
    <location>
        <begin position="1"/>
        <end position="37"/>
    </location>
</feature>